<dbReference type="EMBL" id="MNCJ02000324">
    <property type="protein sequence ID" value="KAF5791223.1"/>
    <property type="molecule type" value="Genomic_DNA"/>
</dbReference>
<accession>A0A9K3I671</accession>
<protein>
    <submittedName>
        <fullName evidence="1">Uncharacterized protein</fullName>
    </submittedName>
</protein>
<dbReference type="AlphaFoldDB" id="A0A9K3I671"/>
<keyword evidence="2" id="KW-1185">Reference proteome</keyword>
<evidence type="ECO:0000313" key="1">
    <source>
        <dbReference type="EMBL" id="KAF5791223.1"/>
    </source>
</evidence>
<proteinExistence type="predicted"/>
<dbReference type="Gramene" id="mRNA:HanXRQr2_Chr09g0392191">
    <property type="protein sequence ID" value="CDS:HanXRQr2_Chr09g0392191.1"/>
    <property type="gene ID" value="HanXRQr2_Chr09g0392191"/>
</dbReference>
<comment type="caution">
    <text evidence="1">The sequence shown here is derived from an EMBL/GenBank/DDBJ whole genome shotgun (WGS) entry which is preliminary data.</text>
</comment>
<organism evidence="1 2">
    <name type="scientific">Helianthus annuus</name>
    <name type="common">Common sunflower</name>
    <dbReference type="NCBI Taxonomy" id="4232"/>
    <lineage>
        <taxon>Eukaryota</taxon>
        <taxon>Viridiplantae</taxon>
        <taxon>Streptophyta</taxon>
        <taxon>Embryophyta</taxon>
        <taxon>Tracheophyta</taxon>
        <taxon>Spermatophyta</taxon>
        <taxon>Magnoliopsida</taxon>
        <taxon>eudicotyledons</taxon>
        <taxon>Gunneridae</taxon>
        <taxon>Pentapetalae</taxon>
        <taxon>asterids</taxon>
        <taxon>campanulids</taxon>
        <taxon>Asterales</taxon>
        <taxon>Asteraceae</taxon>
        <taxon>Asteroideae</taxon>
        <taxon>Heliantheae alliance</taxon>
        <taxon>Heliantheae</taxon>
        <taxon>Helianthus</taxon>
    </lineage>
</organism>
<reference evidence="1" key="1">
    <citation type="journal article" date="2017" name="Nature">
        <title>The sunflower genome provides insights into oil metabolism, flowering and Asterid evolution.</title>
        <authorList>
            <person name="Badouin H."/>
            <person name="Gouzy J."/>
            <person name="Grassa C.J."/>
            <person name="Murat F."/>
            <person name="Staton S.E."/>
            <person name="Cottret L."/>
            <person name="Lelandais-Briere C."/>
            <person name="Owens G.L."/>
            <person name="Carrere S."/>
            <person name="Mayjonade B."/>
            <person name="Legrand L."/>
            <person name="Gill N."/>
            <person name="Kane N.C."/>
            <person name="Bowers J.E."/>
            <person name="Hubner S."/>
            <person name="Bellec A."/>
            <person name="Berard A."/>
            <person name="Berges H."/>
            <person name="Blanchet N."/>
            <person name="Boniface M.C."/>
            <person name="Brunel D."/>
            <person name="Catrice O."/>
            <person name="Chaidir N."/>
            <person name="Claudel C."/>
            <person name="Donnadieu C."/>
            <person name="Faraut T."/>
            <person name="Fievet G."/>
            <person name="Helmstetter N."/>
            <person name="King M."/>
            <person name="Knapp S.J."/>
            <person name="Lai Z."/>
            <person name="Le Paslier M.C."/>
            <person name="Lippi Y."/>
            <person name="Lorenzon L."/>
            <person name="Mandel J.R."/>
            <person name="Marage G."/>
            <person name="Marchand G."/>
            <person name="Marquand E."/>
            <person name="Bret-Mestries E."/>
            <person name="Morien E."/>
            <person name="Nambeesan S."/>
            <person name="Nguyen T."/>
            <person name="Pegot-Espagnet P."/>
            <person name="Pouilly N."/>
            <person name="Raftis F."/>
            <person name="Sallet E."/>
            <person name="Schiex T."/>
            <person name="Thomas J."/>
            <person name="Vandecasteele C."/>
            <person name="Vares D."/>
            <person name="Vear F."/>
            <person name="Vautrin S."/>
            <person name="Crespi M."/>
            <person name="Mangin B."/>
            <person name="Burke J.M."/>
            <person name="Salse J."/>
            <person name="Munos S."/>
            <person name="Vincourt P."/>
            <person name="Rieseberg L.H."/>
            <person name="Langlade N.B."/>
        </authorList>
    </citation>
    <scope>NUCLEOTIDE SEQUENCE</scope>
    <source>
        <tissue evidence="1">Leaves</tissue>
    </source>
</reference>
<reference evidence="1" key="2">
    <citation type="submission" date="2020-06" db="EMBL/GenBank/DDBJ databases">
        <title>Helianthus annuus Genome sequencing and assembly Release 2.</title>
        <authorList>
            <person name="Gouzy J."/>
            <person name="Langlade N."/>
            <person name="Munos S."/>
        </authorList>
    </citation>
    <scope>NUCLEOTIDE SEQUENCE</scope>
    <source>
        <tissue evidence="1">Leaves</tissue>
    </source>
</reference>
<name>A0A9K3I671_HELAN</name>
<dbReference type="Proteomes" id="UP000215914">
    <property type="component" value="Unassembled WGS sequence"/>
</dbReference>
<gene>
    <name evidence="1" type="ORF">HanXRQr2_Chr09g0392191</name>
</gene>
<evidence type="ECO:0000313" key="2">
    <source>
        <dbReference type="Proteomes" id="UP000215914"/>
    </source>
</evidence>
<sequence>MFLPPMFSDDVLTPWLQKRWWRLYGGIRSHSDHRILCHRYSIICHRSPPFNRDKPLDAAA</sequence>